<dbReference type="SUPFAM" id="SSF52821">
    <property type="entry name" value="Rhodanese/Cell cycle control phosphatase"/>
    <property type="match status" value="1"/>
</dbReference>
<organism evidence="2">
    <name type="scientific">hydrothermal vent metagenome</name>
    <dbReference type="NCBI Taxonomy" id="652676"/>
    <lineage>
        <taxon>unclassified sequences</taxon>
        <taxon>metagenomes</taxon>
        <taxon>ecological metagenomes</taxon>
    </lineage>
</organism>
<protein>
    <recommendedName>
        <fullName evidence="1">Rhodanese domain-containing protein</fullName>
    </recommendedName>
</protein>
<dbReference type="AlphaFoldDB" id="A0A1W1ECQ7"/>
<dbReference type="PANTHER" id="PTHR43031:SF1">
    <property type="entry name" value="PYRIDINE NUCLEOTIDE-DISULPHIDE OXIDOREDUCTASE"/>
    <property type="match status" value="1"/>
</dbReference>
<dbReference type="SMART" id="SM00450">
    <property type="entry name" value="RHOD"/>
    <property type="match status" value="1"/>
</dbReference>
<dbReference type="Pfam" id="PF00581">
    <property type="entry name" value="Rhodanese"/>
    <property type="match status" value="1"/>
</dbReference>
<dbReference type="PANTHER" id="PTHR43031">
    <property type="entry name" value="FAD-DEPENDENT OXIDOREDUCTASE"/>
    <property type="match status" value="1"/>
</dbReference>
<dbReference type="InterPro" id="IPR036873">
    <property type="entry name" value="Rhodanese-like_dom_sf"/>
</dbReference>
<gene>
    <name evidence="2" type="ORF">MNB_SV-5-479</name>
</gene>
<dbReference type="InterPro" id="IPR050229">
    <property type="entry name" value="GlpE_sulfurtransferase"/>
</dbReference>
<dbReference type="EMBL" id="FPKX01000025">
    <property type="protein sequence ID" value="SFZ97849.1"/>
    <property type="molecule type" value="Genomic_DNA"/>
</dbReference>
<dbReference type="CDD" id="cd00158">
    <property type="entry name" value="RHOD"/>
    <property type="match status" value="1"/>
</dbReference>
<proteinExistence type="predicted"/>
<evidence type="ECO:0000313" key="2">
    <source>
        <dbReference type="EMBL" id="SFZ97849.1"/>
    </source>
</evidence>
<dbReference type="PROSITE" id="PS50206">
    <property type="entry name" value="RHODANESE_3"/>
    <property type="match status" value="1"/>
</dbReference>
<name>A0A1W1ECQ7_9ZZZZ</name>
<accession>A0A1W1ECQ7</accession>
<reference evidence="2" key="1">
    <citation type="submission" date="2016-10" db="EMBL/GenBank/DDBJ databases">
        <authorList>
            <person name="de Groot N.N."/>
        </authorList>
    </citation>
    <scope>NUCLEOTIDE SEQUENCE</scope>
</reference>
<dbReference type="Gene3D" id="3.40.250.10">
    <property type="entry name" value="Rhodanese-like domain"/>
    <property type="match status" value="1"/>
</dbReference>
<evidence type="ECO:0000259" key="1">
    <source>
        <dbReference type="PROSITE" id="PS50206"/>
    </source>
</evidence>
<dbReference type="InterPro" id="IPR001763">
    <property type="entry name" value="Rhodanese-like_dom"/>
</dbReference>
<sequence>MKKLMLLVLIASSFLFAGELKSVEFETYLKSFDYQARKDMKIKAVEMLNLLEEDKAQLIDIRFREEYEAWHLPISKNIPLNELPNRLDELDKNKLIITACPYNDRANIARIYLKLKGYNVRYLSDGLLKTVNYLRGDNAKEFLEEYKKGKK</sequence>
<feature type="domain" description="Rhodanese" evidence="1">
    <location>
        <begin position="52"/>
        <end position="139"/>
    </location>
</feature>